<dbReference type="RefSeq" id="WP_310876549.1">
    <property type="nucleotide sequence ID" value="NZ_BSYK01000001.1"/>
</dbReference>
<reference evidence="1" key="1">
    <citation type="journal article" date="2024" name="Appl Microbiol">
        <title>Effect of kuratsuki Bacillus and Priestia on Taste of Sake.</title>
        <authorList>
            <person name="Kobayashi K."/>
            <person name="Nishida H."/>
        </authorList>
    </citation>
    <scope>NUCLEOTIDE SEQUENCE</scope>
    <source>
        <strain evidence="1">B-12</strain>
    </source>
</reference>
<protein>
    <recommendedName>
        <fullName evidence="3">Helix-turn-helix domain-containing protein</fullName>
    </recommendedName>
</protein>
<organism evidence="1 2">
    <name type="scientific">Priestia megaterium</name>
    <name type="common">Bacillus megaterium</name>
    <dbReference type="NCBI Taxonomy" id="1404"/>
    <lineage>
        <taxon>Bacteria</taxon>
        <taxon>Bacillati</taxon>
        <taxon>Bacillota</taxon>
        <taxon>Bacilli</taxon>
        <taxon>Bacillales</taxon>
        <taxon>Bacillaceae</taxon>
        <taxon>Priestia</taxon>
    </lineage>
</organism>
<gene>
    <name evidence="1" type="ORF">ShirakiTB12_39530</name>
</gene>
<accession>A0AAX6BP04</accession>
<dbReference type="EMBL" id="BSYK01000001">
    <property type="protein sequence ID" value="GMG75485.1"/>
    <property type="molecule type" value="Genomic_DNA"/>
</dbReference>
<proteinExistence type="predicted"/>
<dbReference type="Pfam" id="PF13730">
    <property type="entry name" value="HTH_36"/>
    <property type="match status" value="1"/>
</dbReference>
<evidence type="ECO:0008006" key="3">
    <source>
        <dbReference type="Google" id="ProtNLM"/>
    </source>
</evidence>
<dbReference type="Proteomes" id="UP001165240">
    <property type="component" value="Unassembled WGS sequence"/>
</dbReference>
<sequence length="93" mass="10597">MNEFTYTKDELYKLGTTLEPKACKVFLTMFSMADNKGYVNTSLSDLSKRSGLSITTIRKAIEELKGFEILEVNHNVGVATDYRMKTLLRRNPV</sequence>
<name>A0AAX6BP04_PRIMG</name>
<evidence type="ECO:0000313" key="2">
    <source>
        <dbReference type="Proteomes" id="UP001165240"/>
    </source>
</evidence>
<evidence type="ECO:0000313" key="1">
    <source>
        <dbReference type="EMBL" id="GMG75485.1"/>
    </source>
</evidence>
<comment type="caution">
    <text evidence="1">The sequence shown here is derived from an EMBL/GenBank/DDBJ whole genome shotgun (WGS) entry which is preliminary data.</text>
</comment>
<dbReference type="AlphaFoldDB" id="A0AAX6BP04"/>